<feature type="transmembrane region" description="Helical" evidence="1">
    <location>
        <begin position="130"/>
        <end position="150"/>
    </location>
</feature>
<dbReference type="AlphaFoldDB" id="A0A934W3H5"/>
<feature type="transmembrane region" description="Helical" evidence="1">
    <location>
        <begin position="74"/>
        <end position="91"/>
    </location>
</feature>
<dbReference type="GO" id="GO:0016020">
    <property type="term" value="C:membrane"/>
    <property type="evidence" value="ECO:0007669"/>
    <property type="project" value="GOC"/>
</dbReference>
<dbReference type="GO" id="GO:0046521">
    <property type="term" value="P:sphingoid catabolic process"/>
    <property type="evidence" value="ECO:0007669"/>
    <property type="project" value="TreeGrafter"/>
</dbReference>
<dbReference type="PANTHER" id="PTHR28026">
    <property type="entry name" value="DUF962 DOMAIN PROTEIN (AFU_ORTHOLOGUE AFUA_8G05310)"/>
    <property type="match status" value="1"/>
</dbReference>
<organism evidence="2 3">
    <name type="scientific">Noviherbaspirillum pedocola</name>
    <dbReference type="NCBI Taxonomy" id="2801341"/>
    <lineage>
        <taxon>Bacteria</taxon>
        <taxon>Pseudomonadati</taxon>
        <taxon>Pseudomonadota</taxon>
        <taxon>Betaproteobacteria</taxon>
        <taxon>Burkholderiales</taxon>
        <taxon>Oxalobacteraceae</taxon>
        <taxon>Noviherbaspirillum</taxon>
    </lineage>
</organism>
<evidence type="ECO:0000313" key="3">
    <source>
        <dbReference type="Proteomes" id="UP000622890"/>
    </source>
</evidence>
<keyword evidence="1" id="KW-0812">Transmembrane</keyword>
<gene>
    <name evidence="2" type="ORF">JJB74_22715</name>
</gene>
<dbReference type="Pfam" id="PF06127">
    <property type="entry name" value="Mpo1-like"/>
    <property type="match status" value="1"/>
</dbReference>
<dbReference type="PANTHER" id="PTHR28026:SF9">
    <property type="entry name" value="2-HYDROXY-PALMITIC ACID DIOXYGENASE MPO1"/>
    <property type="match status" value="1"/>
</dbReference>
<keyword evidence="3" id="KW-1185">Reference proteome</keyword>
<proteinExistence type="predicted"/>
<evidence type="ECO:0000256" key="1">
    <source>
        <dbReference type="SAM" id="Phobius"/>
    </source>
</evidence>
<protein>
    <submittedName>
        <fullName evidence="2">DUF962 domain-containing protein</fullName>
    </submittedName>
</protein>
<accession>A0A934W3H5</accession>
<name>A0A934W3H5_9BURK</name>
<dbReference type="EMBL" id="JAEPBG010000012">
    <property type="protein sequence ID" value="MBK4737441.1"/>
    <property type="molecule type" value="Genomic_DNA"/>
</dbReference>
<comment type="caution">
    <text evidence="2">The sequence shown here is derived from an EMBL/GenBank/DDBJ whole genome shotgun (WGS) entry which is preliminary data.</text>
</comment>
<sequence length="170" mass="18539">MKTLTEQLAQYASYHRDPRNVATHFIGIPLIVIAITALLSRPQFDLGGIVLSPALVAAAAALVFYFLLDLGFGLIMTALMLPILWFGAWSATLGTGVWLAIGLGCFIVGWAFQFIGHYWEGRKPAFVDDLVGLLIGPLFVVAEAMFLMGLRRALQAEVETRAGGMRSRRA</sequence>
<dbReference type="RefSeq" id="WP_200595743.1">
    <property type="nucleotide sequence ID" value="NZ_JAEPBG010000012.1"/>
</dbReference>
<evidence type="ECO:0000313" key="2">
    <source>
        <dbReference type="EMBL" id="MBK4737441.1"/>
    </source>
</evidence>
<keyword evidence="1" id="KW-1133">Transmembrane helix</keyword>
<reference evidence="2" key="1">
    <citation type="submission" date="2021-01" db="EMBL/GenBank/DDBJ databases">
        <title>Genome sequence of strain Noviherbaspirillum sp. DKR-6.</title>
        <authorList>
            <person name="Chaudhary D.K."/>
        </authorList>
    </citation>
    <scope>NUCLEOTIDE SEQUENCE</scope>
    <source>
        <strain evidence="2">DKR-6</strain>
    </source>
</reference>
<dbReference type="Proteomes" id="UP000622890">
    <property type="component" value="Unassembled WGS sequence"/>
</dbReference>
<keyword evidence="1" id="KW-0472">Membrane</keyword>
<feature type="transmembrane region" description="Helical" evidence="1">
    <location>
        <begin position="97"/>
        <end position="118"/>
    </location>
</feature>
<dbReference type="InterPro" id="IPR009305">
    <property type="entry name" value="Mpo1-like"/>
</dbReference>
<feature type="transmembrane region" description="Helical" evidence="1">
    <location>
        <begin position="21"/>
        <end position="40"/>
    </location>
</feature>
<feature type="transmembrane region" description="Helical" evidence="1">
    <location>
        <begin position="46"/>
        <end position="67"/>
    </location>
</feature>